<dbReference type="GO" id="GO:0016020">
    <property type="term" value="C:membrane"/>
    <property type="evidence" value="ECO:0007669"/>
    <property type="project" value="UniProtKB-SubCell"/>
</dbReference>
<dbReference type="InParanoid" id="G0P7I6"/>
<keyword evidence="7" id="KW-1133">Transmembrane helix</keyword>
<keyword evidence="3 10" id="KW-0328">Glycosyltransferase</keyword>
<evidence type="ECO:0000256" key="7">
    <source>
        <dbReference type="ARBA" id="ARBA00022989"/>
    </source>
</evidence>
<comment type="catalytic activity">
    <reaction evidence="9 11">
        <text>glucuronate acceptor + UDP-alpha-D-glucuronate = acceptor beta-D-glucuronoside + UDP + H(+)</text>
        <dbReference type="Rhea" id="RHEA:21032"/>
        <dbReference type="ChEBI" id="CHEBI:15378"/>
        <dbReference type="ChEBI" id="CHEBI:58052"/>
        <dbReference type="ChEBI" id="CHEBI:58223"/>
        <dbReference type="ChEBI" id="CHEBI:132367"/>
        <dbReference type="ChEBI" id="CHEBI:132368"/>
        <dbReference type="EC" id="2.4.1.17"/>
    </reaction>
</comment>
<dbReference type="CDD" id="cd03784">
    <property type="entry name" value="GT1_Gtf-like"/>
    <property type="match status" value="1"/>
</dbReference>
<protein>
    <recommendedName>
        <fullName evidence="11">UDP-glucuronosyltransferase</fullName>
        <ecNumber evidence="11">2.4.1.17</ecNumber>
    </recommendedName>
</protein>
<dbReference type="Pfam" id="PF00201">
    <property type="entry name" value="UDPGT"/>
    <property type="match status" value="1"/>
</dbReference>
<keyword evidence="8" id="KW-0472">Membrane</keyword>
<evidence type="ECO:0000256" key="1">
    <source>
        <dbReference type="ARBA" id="ARBA00004167"/>
    </source>
</evidence>
<evidence type="ECO:0000256" key="5">
    <source>
        <dbReference type="ARBA" id="ARBA00022692"/>
    </source>
</evidence>
<keyword evidence="6" id="KW-0732">Signal</keyword>
<comment type="similarity">
    <text evidence="2 10">Belongs to the UDP-glycosyltransferase family.</text>
</comment>
<keyword evidence="13" id="KW-1185">Reference proteome</keyword>
<dbReference type="EMBL" id="GL380115">
    <property type="protein sequence ID" value="EGT46973.1"/>
    <property type="molecule type" value="Genomic_DNA"/>
</dbReference>
<dbReference type="InterPro" id="IPR002213">
    <property type="entry name" value="UDP_glucos_trans"/>
</dbReference>
<dbReference type="eggNOG" id="KOG1192">
    <property type="taxonomic scope" value="Eukaryota"/>
</dbReference>
<dbReference type="Proteomes" id="UP000008068">
    <property type="component" value="Unassembled WGS sequence"/>
</dbReference>
<organism evidence="13">
    <name type="scientific">Caenorhabditis brenneri</name>
    <name type="common">Nematode worm</name>
    <dbReference type="NCBI Taxonomy" id="135651"/>
    <lineage>
        <taxon>Eukaryota</taxon>
        <taxon>Metazoa</taxon>
        <taxon>Ecdysozoa</taxon>
        <taxon>Nematoda</taxon>
        <taxon>Chromadorea</taxon>
        <taxon>Rhabditida</taxon>
        <taxon>Rhabditina</taxon>
        <taxon>Rhabditomorpha</taxon>
        <taxon>Rhabditoidea</taxon>
        <taxon>Rhabditidae</taxon>
        <taxon>Peloderinae</taxon>
        <taxon>Caenorhabditis</taxon>
    </lineage>
</organism>
<sequence>MNSQVTDQMGFSDRLENYDMFNLMLETFGKMFDDETKVYQKYLGAEFPTWRELVPDASLHFINSIPSIDFPRPSLQKTIAIGGISVDIEKIDELDSGFSKILEKRPKSMLISFGTLAKSSDMPMDFKRNLLEVMRAEPNCTFIWKYESDDVDFARGVENVEFVRWAPQTALLKDSRMTAFLAHGGLGSTNEAAFLGKPTIMIPIFADQSRNSNMLARHGMSIVLHKSDIGNIPTFRNAFKEILHNEKYRLNAEKVSEMVRNQPLNPKEVVVKYVEFVGK</sequence>
<evidence type="ECO:0000256" key="6">
    <source>
        <dbReference type="ARBA" id="ARBA00022729"/>
    </source>
</evidence>
<reference evidence="13" key="1">
    <citation type="submission" date="2011-07" db="EMBL/GenBank/DDBJ databases">
        <authorList>
            <consortium name="Caenorhabditis brenneri Sequencing and Analysis Consortium"/>
            <person name="Wilson R.K."/>
        </authorList>
    </citation>
    <scope>NUCLEOTIDE SEQUENCE [LARGE SCALE GENOMIC DNA]</scope>
    <source>
        <strain evidence="13">PB2801</strain>
    </source>
</reference>
<dbReference type="Gene3D" id="3.40.50.2000">
    <property type="entry name" value="Glycogen Phosphorylase B"/>
    <property type="match status" value="1"/>
</dbReference>
<accession>G0P7I6</accession>
<evidence type="ECO:0000256" key="10">
    <source>
        <dbReference type="RuleBase" id="RU003718"/>
    </source>
</evidence>
<dbReference type="PANTHER" id="PTHR48043:SF39">
    <property type="entry name" value="GLUCURONOSYLTRANSFERASE"/>
    <property type="match status" value="1"/>
</dbReference>
<dbReference type="SUPFAM" id="SSF53756">
    <property type="entry name" value="UDP-Glycosyltransferase/glycogen phosphorylase"/>
    <property type="match status" value="1"/>
</dbReference>
<evidence type="ECO:0000256" key="8">
    <source>
        <dbReference type="ARBA" id="ARBA00023136"/>
    </source>
</evidence>
<dbReference type="STRING" id="135651.G0P7I6"/>
<keyword evidence="4 10" id="KW-0808">Transferase</keyword>
<dbReference type="PANTHER" id="PTHR48043">
    <property type="entry name" value="EG:EG0003.4 PROTEIN-RELATED"/>
    <property type="match status" value="1"/>
</dbReference>
<evidence type="ECO:0000313" key="13">
    <source>
        <dbReference type="Proteomes" id="UP000008068"/>
    </source>
</evidence>
<dbReference type="InterPro" id="IPR035595">
    <property type="entry name" value="UDP_glycos_trans_CS"/>
</dbReference>
<gene>
    <name evidence="12" type="ORF">CAEBREN_29531</name>
</gene>
<comment type="subcellular location">
    <subcellularLocation>
        <location evidence="1 11">Membrane</location>
        <topology evidence="1 11">Single-pass membrane protein</topology>
    </subcellularLocation>
</comment>
<dbReference type="OrthoDB" id="5835829at2759"/>
<dbReference type="AlphaFoldDB" id="G0P7I6"/>
<evidence type="ECO:0000256" key="11">
    <source>
        <dbReference type="RuleBase" id="RU362059"/>
    </source>
</evidence>
<evidence type="ECO:0000256" key="9">
    <source>
        <dbReference type="ARBA" id="ARBA00047475"/>
    </source>
</evidence>
<dbReference type="FunFam" id="3.40.50.2000:FF:000038">
    <property type="entry name" value="UDP-GlucuronosylTransferase"/>
    <property type="match status" value="1"/>
</dbReference>
<evidence type="ECO:0000313" key="12">
    <source>
        <dbReference type="EMBL" id="EGT46973.1"/>
    </source>
</evidence>
<evidence type="ECO:0000256" key="2">
    <source>
        <dbReference type="ARBA" id="ARBA00009995"/>
    </source>
</evidence>
<dbReference type="HOGENOM" id="CLU_012949_2_2_1"/>
<dbReference type="EC" id="2.4.1.17" evidence="11"/>
<proteinExistence type="inferred from homology"/>
<name>G0P7I6_CAEBE</name>
<keyword evidence="5" id="KW-0812">Transmembrane</keyword>
<dbReference type="GO" id="GO:0015020">
    <property type="term" value="F:glucuronosyltransferase activity"/>
    <property type="evidence" value="ECO:0007669"/>
    <property type="project" value="UniProtKB-EC"/>
</dbReference>
<dbReference type="InterPro" id="IPR050271">
    <property type="entry name" value="UDP-glycosyltransferase"/>
</dbReference>
<evidence type="ECO:0000256" key="3">
    <source>
        <dbReference type="ARBA" id="ARBA00022676"/>
    </source>
</evidence>
<evidence type="ECO:0000256" key="4">
    <source>
        <dbReference type="ARBA" id="ARBA00022679"/>
    </source>
</evidence>
<dbReference type="PROSITE" id="PS00375">
    <property type="entry name" value="UDPGT"/>
    <property type="match status" value="1"/>
</dbReference>